<dbReference type="InterPro" id="IPR014774">
    <property type="entry name" value="KaiC-like_dom"/>
</dbReference>
<organism evidence="2 3">
    <name type="scientific">Rubinisphaera italica</name>
    <dbReference type="NCBI Taxonomy" id="2527969"/>
    <lineage>
        <taxon>Bacteria</taxon>
        <taxon>Pseudomonadati</taxon>
        <taxon>Planctomycetota</taxon>
        <taxon>Planctomycetia</taxon>
        <taxon>Planctomycetales</taxon>
        <taxon>Planctomycetaceae</taxon>
        <taxon>Rubinisphaera</taxon>
    </lineage>
</organism>
<evidence type="ECO:0000313" key="2">
    <source>
        <dbReference type="EMBL" id="TWT61158.1"/>
    </source>
</evidence>
<dbReference type="PANTHER" id="PTHR42926:SF1">
    <property type="entry name" value="CIRCADIAN CLOCK OSCILLATOR PROTEIN KAIC 1"/>
    <property type="match status" value="1"/>
</dbReference>
<feature type="domain" description="KaiC-like" evidence="1">
    <location>
        <begin position="13"/>
        <end position="66"/>
    </location>
</feature>
<dbReference type="Gene3D" id="3.40.50.300">
    <property type="entry name" value="P-loop containing nucleotide triphosphate hydrolases"/>
    <property type="match status" value="1"/>
</dbReference>
<comment type="caution">
    <text evidence="2">The sequence shown here is derived from an EMBL/GenBank/DDBJ whole genome shotgun (WGS) entry which is preliminary data.</text>
</comment>
<evidence type="ECO:0000313" key="3">
    <source>
        <dbReference type="Proteomes" id="UP000316095"/>
    </source>
</evidence>
<keyword evidence="3" id="KW-1185">Reference proteome</keyword>
<gene>
    <name evidence="2" type="primary">kaiC</name>
    <name evidence="2" type="ORF">Pan54_18930</name>
</gene>
<sequence length="301" mass="34120">MTMATTSTKPQRISTGLPQLDQMLGGGLLPGKLAVILGATGIGKTQLGIQFAKAGLDQEGERGIFFDMTARGDSQNHSDYADRIADWNLKEMPLERLQNPEDLWSVEKSRYDCIHPFHQLGKRVTRDDLDNDEYREWQADLTRKLDITIRFFYGNFIHGVRRCVIDGIEPSDKPSDSFQFDIFEYIHNQILKKDCEWVARDLLRVHYRAHADEVSRFAYPQSQIASMILCTSQEVMLEELLSRPLDSGDILSNANTIILMGKTREGMKMGRALHIAKHRGSACEDSIVPYTIQEEGIVIGN</sequence>
<dbReference type="InterPro" id="IPR051347">
    <property type="entry name" value="Circadian_clock_KaiC-rel"/>
</dbReference>
<reference evidence="2 3" key="1">
    <citation type="submission" date="2019-02" db="EMBL/GenBank/DDBJ databases">
        <title>Deep-cultivation of Planctomycetes and their phenomic and genomic characterization uncovers novel biology.</title>
        <authorList>
            <person name="Wiegand S."/>
            <person name="Jogler M."/>
            <person name="Boedeker C."/>
            <person name="Pinto D."/>
            <person name="Vollmers J."/>
            <person name="Rivas-Marin E."/>
            <person name="Kohn T."/>
            <person name="Peeters S.H."/>
            <person name="Heuer A."/>
            <person name="Rast P."/>
            <person name="Oberbeckmann S."/>
            <person name="Bunk B."/>
            <person name="Jeske O."/>
            <person name="Meyerdierks A."/>
            <person name="Storesund J.E."/>
            <person name="Kallscheuer N."/>
            <person name="Luecker S."/>
            <person name="Lage O.M."/>
            <person name="Pohl T."/>
            <person name="Merkel B.J."/>
            <person name="Hornburger P."/>
            <person name="Mueller R.-W."/>
            <person name="Bruemmer F."/>
            <person name="Labrenz M."/>
            <person name="Spormann A.M."/>
            <person name="Op Den Camp H."/>
            <person name="Overmann J."/>
            <person name="Amann R."/>
            <person name="Jetten M.S.M."/>
            <person name="Mascher T."/>
            <person name="Medema M.H."/>
            <person name="Devos D.P."/>
            <person name="Kaster A.-K."/>
            <person name="Ovreas L."/>
            <person name="Rohde M."/>
            <person name="Galperin M.Y."/>
            <person name="Jogler C."/>
        </authorList>
    </citation>
    <scope>NUCLEOTIDE SEQUENCE [LARGE SCALE GENOMIC DNA]</scope>
    <source>
        <strain evidence="2 3">Pan54</strain>
    </source>
</reference>
<dbReference type="AlphaFoldDB" id="A0A5C5XEC8"/>
<protein>
    <submittedName>
        <fullName evidence="2">Circadian clock protein kinase KaiC</fullName>
        <ecNumber evidence="2">2.7.11.1</ecNumber>
    </submittedName>
</protein>
<dbReference type="Proteomes" id="UP000316095">
    <property type="component" value="Unassembled WGS sequence"/>
</dbReference>
<keyword evidence="2" id="KW-0418">Kinase</keyword>
<evidence type="ECO:0000259" key="1">
    <source>
        <dbReference type="Pfam" id="PF06745"/>
    </source>
</evidence>
<name>A0A5C5XEC8_9PLAN</name>
<keyword evidence="2" id="KW-0808">Transferase</keyword>
<proteinExistence type="predicted"/>
<dbReference type="EMBL" id="SJPG01000001">
    <property type="protein sequence ID" value="TWT61158.1"/>
    <property type="molecule type" value="Genomic_DNA"/>
</dbReference>
<dbReference type="GO" id="GO:0004674">
    <property type="term" value="F:protein serine/threonine kinase activity"/>
    <property type="evidence" value="ECO:0007669"/>
    <property type="project" value="UniProtKB-EC"/>
</dbReference>
<dbReference type="Pfam" id="PF06745">
    <property type="entry name" value="ATPase"/>
    <property type="match status" value="1"/>
</dbReference>
<accession>A0A5C5XEC8</accession>
<dbReference type="EC" id="2.7.11.1" evidence="2"/>
<dbReference type="PANTHER" id="PTHR42926">
    <property type="match status" value="1"/>
</dbReference>
<dbReference type="InterPro" id="IPR027417">
    <property type="entry name" value="P-loop_NTPase"/>
</dbReference>
<dbReference type="SUPFAM" id="SSF52540">
    <property type="entry name" value="P-loop containing nucleoside triphosphate hydrolases"/>
    <property type="match status" value="1"/>
</dbReference>